<evidence type="ECO:0000313" key="2">
    <source>
        <dbReference type="Proteomes" id="UP000326582"/>
    </source>
</evidence>
<reference evidence="2" key="1">
    <citation type="journal article" date="2019" name="MBio">
        <title>Comparative genomics for the elucidation of multidrug resistance (MDR) in Candida lusitaniae.</title>
        <authorList>
            <person name="Kannan A."/>
            <person name="Asner S.A."/>
            <person name="Trachsel E."/>
            <person name="Kelly S."/>
            <person name="Parker J."/>
            <person name="Sanglard D."/>
        </authorList>
    </citation>
    <scope>NUCLEOTIDE SEQUENCE [LARGE SCALE GENOMIC DNA]</scope>
    <source>
        <strain evidence="2">P1</strain>
    </source>
</reference>
<protein>
    <submittedName>
        <fullName evidence="1">Multidrug resistance regulator</fullName>
    </submittedName>
</protein>
<accession>A0ACD0WMJ2</accession>
<proteinExistence type="predicted"/>
<evidence type="ECO:0000313" key="1">
    <source>
        <dbReference type="EMBL" id="QFZ28757.1"/>
    </source>
</evidence>
<dbReference type="EMBL" id="CP038487">
    <property type="protein sequence ID" value="QFZ28757.1"/>
    <property type="molecule type" value="Genomic_DNA"/>
</dbReference>
<gene>
    <name evidence="1" type="ORF">EJF14_40805</name>
</gene>
<organism evidence="1 2">
    <name type="scientific">Clavispora lusitaniae</name>
    <name type="common">Candida lusitaniae</name>
    <dbReference type="NCBI Taxonomy" id="36911"/>
    <lineage>
        <taxon>Eukaryota</taxon>
        <taxon>Fungi</taxon>
        <taxon>Dikarya</taxon>
        <taxon>Ascomycota</taxon>
        <taxon>Saccharomycotina</taxon>
        <taxon>Pichiomycetes</taxon>
        <taxon>Metschnikowiaceae</taxon>
        <taxon>Clavispora</taxon>
    </lineage>
</organism>
<sequence>MPRGRTKTVCSFCRRRRIRCDMASPCGACVRYGNAHCDIPPPKPPAPDVAQLRARLEHLEQALFSAGDDMSFHEQVRTTPYRNSLGLRHLGSFRWLALVSMDTNMFELMQRLWPWTKERIKREREAERTEREGSHEAGDGRGGGQSGDHESYREGFHESRMPLTVVGHSAGDLSALAPQVRAHLPDKKVLWMLVDRYFAAVAPHVPVLDEHTLRRQISNLTGARVLTKEPVHVGTIDLPDVSVWGVLLVVLRLAHLSLYTVSGALKTQCVYSSAEDMEYMAGAKIGPQAVEVAYQCLAYHDLAAETGVDVVQLAALLRVHAMVDPDVGSPDVRNHTFSAILSSLALCRWLNRDPGKVFGDSLGARTCQLFRKIWFVVLDMDYTFASFTGNIPMISRLAHDVVSPQFSPEASNLANARMDAAVCRALNEQVDVRTLLDDTLALSGSVARRVKVAAVEDVSARLRAVSVELMAQDAKYRAEGTPNSVDAFSHSIRFHRLLQLSYVSIAVSTHLYYHYVRRRDFARAQREWLTVVTIICDQLLPHVPSLVDETADAFKGAGDLFTGMHFSHNASYGFLVVFAHYLDYRAHWSRVQNDPLHMSRLASASEYARSFAALERACTSVHTLLTLLTRANNAMSMRYRFHKKVRAMTAKMMAVCEPSFYASCSVLSVHAATVEEHTELSESVERASRAMGSVLLESPSPVPVPGPTVPDAPPDALLDLDYSPFDTNFNWISLEQLFSA</sequence>
<name>A0ACD0WMJ2_CLALS</name>
<dbReference type="Proteomes" id="UP000326582">
    <property type="component" value="Chromosome 4"/>
</dbReference>
<keyword evidence="2" id="KW-1185">Reference proteome</keyword>